<dbReference type="InterPro" id="IPR039420">
    <property type="entry name" value="WalR-like"/>
</dbReference>
<dbReference type="RefSeq" id="WP_013064614.1">
    <property type="nucleotide sequence ID" value="NZ_BPTT01000001.1"/>
</dbReference>
<keyword evidence="1 6" id="KW-0597">Phosphoprotein</keyword>
<evidence type="ECO:0000256" key="3">
    <source>
        <dbReference type="ARBA" id="ARBA00023015"/>
    </source>
</evidence>
<organism evidence="10 11">
    <name type="scientific">Xylanibacter ruminicola</name>
    <name type="common">Prevotella ruminicola</name>
    <dbReference type="NCBI Taxonomy" id="839"/>
    <lineage>
        <taxon>Bacteria</taxon>
        <taxon>Pseudomonadati</taxon>
        <taxon>Bacteroidota</taxon>
        <taxon>Bacteroidia</taxon>
        <taxon>Bacteroidales</taxon>
        <taxon>Prevotellaceae</taxon>
        <taxon>Xylanibacter</taxon>
    </lineage>
</organism>
<gene>
    <name evidence="10" type="ORF">PRMUPPPA20_29370</name>
</gene>
<sequence length="228" mass="26422">MEKIRILLVDDDRQNSELLRKFLEVEGYEVDYAENGHKGWEAFTTTKPDLVLLDINMPLINGFELARKIREQDRDVLIFFLTDRTEKADRLKGFDLKGNDYIPKPFYPEELIAKIRERFEHRQASLPSRMTIGQTIFDSNLSTIEYAGTVQHLSARQSDILAILAQHIGQTVERSYLLEHVWGNDSYANSLALNVQITYIRKMLEPDTSISIVSLKKRGYRLEVIEST</sequence>
<name>A0AA37I4S6_XYLRU</name>
<dbReference type="Pfam" id="PF00072">
    <property type="entry name" value="Response_reg"/>
    <property type="match status" value="1"/>
</dbReference>
<dbReference type="PROSITE" id="PS50110">
    <property type="entry name" value="RESPONSE_REGULATORY"/>
    <property type="match status" value="1"/>
</dbReference>
<dbReference type="SMART" id="SM00448">
    <property type="entry name" value="REC"/>
    <property type="match status" value="1"/>
</dbReference>
<evidence type="ECO:0000259" key="8">
    <source>
        <dbReference type="PROSITE" id="PS50110"/>
    </source>
</evidence>
<dbReference type="Pfam" id="PF00486">
    <property type="entry name" value="Trans_reg_C"/>
    <property type="match status" value="1"/>
</dbReference>
<dbReference type="Gene3D" id="1.10.10.10">
    <property type="entry name" value="Winged helix-like DNA-binding domain superfamily/Winged helix DNA-binding domain"/>
    <property type="match status" value="1"/>
</dbReference>
<keyword evidence="4 7" id="KW-0238">DNA-binding</keyword>
<evidence type="ECO:0000313" key="11">
    <source>
        <dbReference type="Proteomes" id="UP000887097"/>
    </source>
</evidence>
<keyword evidence="3" id="KW-0805">Transcription regulation</keyword>
<evidence type="ECO:0000259" key="9">
    <source>
        <dbReference type="PROSITE" id="PS51755"/>
    </source>
</evidence>
<evidence type="ECO:0000256" key="6">
    <source>
        <dbReference type="PROSITE-ProRule" id="PRU00169"/>
    </source>
</evidence>
<proteinExistence type="predicted"/>
<keyword evidence="5" id="KW-0804">Transcription</keyword>
<dbReference type="EMBL" id="BPTT01000001">
    <property type="protein sequence ID" value="GJG34828.1"/>
    <property type="molecule type" value="Genomic_DNA"/>
</dbReference>
<evidence type="ECO:0000256" key="1">
    <source>
        <dbReference type="ARBA" id="ARBA00022553"/>
    </source>
</evidence>
<dbReference type="CDD" id="cd17574">
    <property type="entry name" value="REC_OmpR"/>
    <property type="match status" value="1"/>
</dbReference>
<dbReference type="PANTHER" id="PTHR48111">
    <property type="entry name" value="REGULATOR OF RPOS"/>
    <property type="match status" value="1"/>
</dbReference>
<evidence type="ECO:0000256" key="2">
    <source>
        <dbReference type="ARBA" id="ARBA00023012"/>
    </source>
</evidence>
<evidence type="ECO:0000256" key="5">
    <source>
        <dbReference type="ARBA" id="ARBA00023163"/>
    </source>
</evidence>
<feature type="DNA-binding region" description="OmpR/PhoB-type" evidence="7">
    <location>
        <begin position="127"/>
        <end position="224"/>
    </location>
</feature>
<dbReference type="GO" id="GO:0006355">
    <property type="term" value="P:regulation of DNA-templated transcription"/>
    <property type="evidence" value="ECO:0007669"/>
    <property type="project" value="InterPro"/>
</dbReference>
<dbReference type="InterPro" id="IPR036388">
    <property type="entry name" value="WH-like_DNA-bd_sf"/>
</dbReference>
<dbReference type="InterPro" id="IPR011006">
    <property type="entry name" value="CheY-like_superfamily"/>
</dbReference>
<dbReference type="InterPro" id="IPR001789">
    <property type="entry name" value="Sig_transdc_resp-reg_receiver"/>
</dbReference>
<dbReference type="CDD" id="cd00383">
    <property type="entry name" value="trans_reg_C"/>
    <property type="match status" value="1"/>
</dbReference>
<feature type="domain" description="OmpR/PhoB-type" evidence="9">
    <location>
        <begin position="127"/>
        <end position="224"/>
    </location>
</feature>
<dbReference type="SMART" id="SM00862">
    <property type="entry name" value="Trans_reg_C"/>
    <property type="match status" value="1"/>
</dbReference>
<keyword evidence="2" id="KW-0902">Two-component regulatory system</keyword>
<comment type="caution">
    <text evidence="10">The sequence shown here is derived from an EMBL/GenBank/DDBJ whole genome shotgun (WGS) entry which is preliminary data.</text>
</comment>
<dbReference type="PROSITE" id="PS51755">
    <property type="entry name" value="OMPR_PHOB"/>
    <property type="match status" value="1"/>
</dbReference>
<dbReference type="GO" id="GO:0000976">
    <property type="term" value="F:transcription cis-regulatory region binding"/>
    <property type="evidence" value="ECO:0007669"/>
    <property type="project" value="TreeGrafter"/>
</dbReference>
<dbReference type="SUPFAM" id="SSF52172">
    <property type="entry name" value="CheY-like"/>
    <property type="match status" value="1"/>
</dbReference>
<dbReference type="InterPro" id="IPR001867">
    <property type="entry name" value="OmpR/PhoB-type_DNA-bd"/>
</dbReference>
<evidence type="ECO:0000256" key="7">
    <source>
        <dbReference type="PROSITE-ProRule" id="PRU01091"/>
    </source>
</evidence>
<protein>
    <submittedName>
        <fullName evidence="10">DNA-binding response regulator</fullName>
    </submittedName>
</protein>
<dbReference type="GO" id="GO:0005829">
    <property type="term" value="C:cytosol"/>
    <property type="evidence" value="ECO:0007669"/>
    <property type="project" value="TreeGrafter"/>
</dbReference>
<evidence type="ECO:0000313" key="10">
    <source>
        <dbReference type="EMBL" id="GJG34828.1"/>
    </source>
</evidence>
<dbReference type="GeneID" id="31501953"/>
<dbReference type="OMA" id="EMVWDIN"/>
<feature type="modified residue" description="4-aspartylphosphate" evidence="6">
    <location>
        <position position="54"/>
    </location>
</feature>
<dbReference type="PANTHER" id="PTHR48111:SF40">
    <property type="entry name" value="PHOSPHATE REGULON TRANSCRIPTIONAL REGULATORY PROTEIN PHOB"/>
    <property type="match status" value="1"/>
</dbReference>
<dbReference type="Proteomes" id="UP000887097">
    <property type="component" value="Unassembled WGS sequence"/>
</dbReference>
<dbReference type="AlphaFoldDB" id="A0AA37I4S6"/>
<dbReference type="FunFam" id="3.40.50.2300:FF:000001">
    <property type="entry name" value="DNA-binding response regulator PhoB"/>
    <property type="match status" value="1"/>
</dbReference>
<dbReference type="Gene3D" id="3.40.50.2300">
    <property type="match status" value="1"/>
</dbReference>
<dbReference type="GO" id="GO:0000156">
    <property type="term" value="F:phosphorelay response regulator activity"/>
    <property type="evidence" value="ECO:0007669"/>
    <property type="project" value="TreeGrafter"/>
</dbReference>
<feature type="domain" description="Response regulatory" evidence="8">
    <location>
        <begin position="5"/>
        <end position="119"/>
    </location>
</feature>
<dbReference type="GO" id="GO:0032993">
    <property type="term" value="C:protein-DNA complex"/>
    <property type="evidence" value="ECO:0007669"/>
    <property type="project" value="TreeGrafter"/>
</dbReference>
<evidence type="ECO:0000256" key="4">
    <source>
        <dbReference type="ARBA" id="ARBA00023125"/>
    </source>
</evidence>
<accession>A0AA37I4S6</accession>
<reference evidence="10" key="1">
    <citation type="submission" date="2021-08" db="EMBL/GenBank/DDBJ databases">
        <title>Prevotella lacticifex sp. nov., isolated from rumen of cow.</title>
        <authorList>
            <person name="Shinkai T."/>
            <person name="Ikeyama N."/>
            <person name="Kumagai M."/>
            <person name="Ohmori H."/>
            <person name="Sakamoto M."/>
            <person name="Ohkuma M."/>
            <person name="Mitsumori M."/>
        </authorList>
    </citation>
    <scope>NUCLEOTIDE SEQUENCE</scope>
    <source>
        <strain evidence="10">JCM 8259</strain>
    </source>
</reference>